<gene>
    <name evidence="4" type="ORF">GCM10011342_04040</name>
</gene>
<comment type="subcellular location">
    <subcellularLocation>
        <location evidence="1">Peroxisome</location>
    </subcellularLocation>
</comment>
<keyword evidence="5" id="KW-1185">Reference proteome</keyword>
<proteinExistence type="predicted"/>
<sequence length="257" mass="28226">MSEQIDITTQDGILRIAFNRPEKKNAILPEMYRALADAFERFEKDDRLRVLLLEGRGDTFTAGNDMASFFAPEPDDLESFPTFRLMMSAARCDKPLVAAVNGPAVGIGVTLLLHFDFILAADGATFQTPFVNLGAVPEAGSSQLFPAAIGWRGAAEFLIAGDRMTATRAEQLGLINRVVSPGALTDQALAVARRIAERPPEAVRQTKRLMKGDHMPGMEALMREEIVKFGERIKSAEMREAVSAFLQKRKPDFSKPG</sequence>
<evidence type="ECO:0000313" key="4">
    <source>
        <dbReference type="EMBL" id="GGC98296.1"/>
    </source>
</evidence>
<name>A0A8J2V6Y2_9PROT</name>
<evidence type="ECO:0000313" key="5">
    <source>
        <dbReference type="Proteomes" id="UP000613582"/>
    </source>
</evidence>
<accession>A0A8J2V6Y2</accession>
<comment type="caution">
    <text evidence="4">The sequence shown here is derived from an EMBL/GenBank/DDBJ whole genome shotgun (WGS) entry which is preliminary data.</text>
</comment>
<dbReference type="EMBL" id="BMGH01000001">
    <property type="protein sequence ID" value="GGC98296.1"/>
    <property type="molecule type" value="Genomic_DNA"/>
</dbReference>
<evidence type="ECO:0000256" key="3">
    <source>
        <dbReference type="ARBA" id="ARBA00023235"/>
    </source>
</evidence>
<evidence type="ECO:0000256" key="2">
    <source>
        <dbReference type="ARBA" id="ARBA00023140"/>
    </source>
</evidence>
<protein>
    <submittedName>
        <fullName evidence="4">Enoyl-CoA hydratase</fullName>
    </submittedName>
</protein>
<reference evidence="4" key="1">
    <citation type="journal article" date="2014" name="Int. J. Syst. Evol. Microbiol.">
        <title>Complete genome sequence of Corynebacterium casei LMG S-19264T (=DSM 44701T), isolated from a smear-ripened cheese.</title>
        <authorList>
            <consortium name="US DOE Joint Genome Institute (JGI-PGF)"/>
            <person name="Walter F."/>
            <person name="Albersmeier A."/>
            <person name="Kalinowski J."/>
            <person name="Ruckert C."/>
        </authorList>
    </citation>
    <scope>NUCLEOTIDE SEQUENCE</scope>
    <source>
        <strain evidence="4">CGMCC 1.12921</strain>
    </source>
</reference>
<dbReference type="RefSeq" id="WP_188159623.1">
    <property type="nucleotide sequence ID" value="NZ_BMGH01000001.1"/>
</dbReference>
<evidence type="ECO:0000256" key="1">
    <source>
        <dbReference type="ARBA" id="ARBA00004275"/>
    </source>
</evidence>
<keyword evidence="2" id="KW-0576">Peroxisome</keyword>
<dbReference type="CDD" id="cd06558">
    <property type="entry name" value="crotonase-like"/>
    <property type="match status" value="1"/>
</dbReference>
<dbReference type="Gene3D" id="3.90.226.10">
    <property type="entry name" value="2-enoyl-CoA Hydratase, Chain A, domain 1"/>
    <property type="match status" value="1"/>
</dbReference>
<dbReference type="SUPFAM" id="SSF52096">
    <property type="entry name" value="ClpP/crotonase"/>
    <property type="match status" value="1"/>
</dbReference>
<dbReference type="PANTHER" id="PTHR43684:SF1">
    <property type="entry name" value="ENOYL-COA DELTA ISOMERASE 2"/>
    <property type="match status" value="1"/>
</dbReference>
<dbReference type="InterPro" id="IPR051053">
    <property type="entry name" value="ECH/Chromodomain_protein"/>
</dbReference>
<reference evidence="4" key="2">
    <citation type="submission" date="2020-09" db="EMBL/GenBank/DDBJ databases">
        <authorList>
            <person name="Sun Q."/>
            <person name="Zhou Y."/>
        </authorList>
    </citation>
    <scope>NUCLEOTIDE SEQUENCE</scope>
    <source>
        <strain evidence="4">CGMCC 1.12921</strain>
    </source>
</reference>
<dbReference type="InterPro" id="IPR029045">
    <property type="entry name" value="ClpP/crotonase-like_dom_sf"/>
</dbReference>
<dbReference type="Proteomes" id="UP000613582">
    <property type="component" value="Unassembled WGS sequence"/>
</dbReference>
<dbReference type="InterPro" id="IPR001753">
    <property type="entry name" value="Enoyl-CoA_hydra/iso"/>
</dbReference>
<organism evidence="4 5">
    <name type="scientific">Aquisalinus flavus</name>
    <dbReference type="NCBI Taxonomy" id="1526572"/>
    <lineage>
        <taxon>Bacteria</taxon>
        <taxon>Pseudomonadati</taxon>
        <taxon>Pseudomonadota</taxon>
        <taxon>Alphaproteobacteria</taxon>
        <taxon>Parvularculales</taxon>
        <taxon>Parvularculaceae</taxon>
        <taxon>Aquisalinus</taxon>
    </lineage>
</organism>
<dbReference type="PANTHER" id="PTHR43684">
    <property type="match status" value="1"/>
</dbReference>
<dbReference type="Pfam" id="PF00378">
    <property type="entry name" value="ECH_1"/>
    <property type="match status" value="1"/>
</dbReference>
<dbReference type="AlphaFoldDB" id="A0A8J2V6Y2"/>
<dbReference type="GO" id="GO:0004165">
    <property type="term" value="F:delta(3)-delta(2)-enoyl-CoA isomerase activity"/>
    <property type="evidence" value="ECO:0007669"/>
    <property type="project" value="UniProtKB-ARBA"/>
</dbReference>
<keyword evidence="3" id="KW-0413">Isomerase</keyword>